<dbReference type="Gene3D" id="2.60.220.50">
    <property type="match status" value="1"/>
</dbReference>
<dbReference type="GO" id="GO:0004930">
    <property type="term" value="F:G protein-coupled receptor activity"/>
    <property type="evidence" value="ECO:0007669"/>
    <property type="project" value="InterPro"/>
</dbReference>
<dbReference type="GO" id="GO:0005886">
    <property type="term" value="C:plasma membrane"/>
    <property type="evidence" value="ECO:0007669"/>
    <property type="project" value="TreeGrafter"/>
</dbReference>
<keyword evidence="3 10" id="KW-0812">Transmembrane</keyword>
<evidence type="ECO:0000256" key="8">
    <source>
        <dbReference type="ARBA" id="ARBA00023319"/>
    </source>
</evidence>
<reference evidence="13" key="1">
    <citation type="journal article" date="2023" name="Insect Mol. Biol.">
        <title>Genome sequencing provides insights into the evolution of gene families encoding plant cell wall-degrading enzymes in longhorned beetles.</title>
        <authorList>
            <person name="Shin N.R."/>
            <person name="Okamura Y."/>
            <person name="Kirsch R."/>
            <person name="Pauchet Y."/>
        </authorList>
    </citation>
    <scope>NUCLEOTIDE SEQUENCE</scope>
    <source>
        <strain evidence="13">AMC_N1</strain>
    </source>
</reference>
<dbReference type="InterPro" id="IPR017981">
    <property type="entry name" value="GPCR_2-like_7TM"/>
</dbReference>
<dbReference type="AlphaFoldDB" id="A0AAV8X232"/>
<evidence type="ECO:0000256" key="3">
    <source>
        <dbReference type="ARBA" id="ARBA00022692"/>
    </source>
</evidence>
<feature type="domain" description="GAIN-B" evidence="11">
    <location>
        <begin position="185"/>
        <end position="347"/>
    </location>
</feature>
<dbReference type="InterPro" id="IPR057244">
    <property type="entry name" value="GAIN_B"/>
</dbReference>
<feature type="transmembrane region" description="Helical" evidence="10">
    <location>
        <begin position="363"/>
        <end position="386"/>
    </location>
</feature>
<dbReference type="GO" id="GO:0007166">
    <property type="term" value="P:cell surface receptor signaling pathway"/>
    <property type="evidence" value="ECO:0007669"/>
    <property type="project" value="InterPro"/>
</dbReference>
<feature type="transmembrane region" description="Helical" evidence="10">
    <location>
        <begin position="478"/>
        <end position="498"/>
    </location>
</feature>
<keyword evidence="14" id="KW-1185">Reference proteome</keyword>
<dbReference type="InterPro" id="IPR000203">
    <property type="entry name" value="GPS"/>
</dbReference>
<dbReference type="Pfam" id="PF01825">
    <property type="entry name" value="GPS"/>
    <property type="match status" value="1"/>
</dbReference>
<evidence type="ECO:0000256" key="9">
    <source>
        <dbReference type="SAM" id="MobiDB-lite"/>
    </source>
</evidence>
<name>A0AAV8X232_9CUCU</name>
<feature type="transmembrane region" description="Helical" evidence="10">
    <location>
        <begin position="582"/>
        <end position="602"/>
    </location>
</feature>
<gene>
    <name evidence="13" type="ORF">NQ318_009098</name>
</gene>
<evidence type="ECO:0000259" key="12">
    <source>
        <dbReference type="PROSITE" id="PS50261"/>
    </source>
</evidence>
<dbReference type="Pfam" id="PF00002">
    <property type="entry name" value="7tm_2"/>
    <property type="match status" value="1"/>
</dbReference>
<evidence type="ECO:0000256" key="1">
    <source>
        <dbReference type="ARBA" id="ARBA00004141"/>
    </source>
</evidence>
<evidence type="ECO:0000256" key="10">
    <source>
        <dbReference type="SAM" id="Phobius"/>
    </source>
</evidence>
<feature type="region of interest" description="Disordered" evidence="9">
    <location>
        <begin position="669"/>
        <end position="691"/>
    </location>
</feature>
<comment type="similarity">
    <text evidence="2">Belongs to the G-protein coupled receptor 2 family. Adhesion G-protein coupled receptor (ADGR) subfamily.</text>
</comment>
<protein>
    <recommendedName>
        <fullName evidence="15">G-protein coupled receptor</fullName>
    </recommendedName>
</protein>
<feature type="non-terminal residue" evidence="13">
    <location>
        <position position="1"/>
    </location>
</feature>
<evidence type="ECO:0000259" key="11">
    <source>
        <dbReference type="PROSITE" id="PS50221"/>
    </source>
</evidence>
<accession>A0AAV8X232</accession>
<dbReference type="InterPro" id="IPR046338">
    <property type="entry name" value="GAIN_dom_sf"/>
</dbReference>
<dbReference type="Gene3D" id="1.20.1070.10">
    <property type="entry name" value="Rhodopsin 7-helix transmembrane proteins"/>
    <property type="match status" value="1"/>
</dbReference>
<keyword evidence="6" id="KW-1015">Disulfide bond</keyword>
<keyword evidence="5 10" id="KW-0472">Membrane</keyword>
<comment type="subcellular location">
    <subcellularLocation>
        <location evidence="1">Membrane</location>
        <topology evidence="1">Multi-pass membrane protein</topology>
    </subcellularLocation>
</comment>
<keyword evidence="4 10" id="KW-1133">Transmembrane helix</keyword>
<evidence type="ECO:0000256" key="7">
    <source>
        <dbReference type="ARBA" id="ARBA00023170"/>
    </source>
</evidence>
<proteinExistence type="inferred from homology"/>
<dbReference type="Proteomes" id="UP001162162">
    <property type="component" value="Unassembled WGS sequence"/>
</dbReference>
<evidence type="ECO:0000313" key="13">
    <source>
        <dbReference type="EMBL" id="KAJ8932526.1"/>
    </source>
</evidence>
<organism evidence="13 14">
    <name type="scientific">Aromia moschata</name>
    <dbReference type="NCBI Taxonomy" id="1265417"/>
    <lineage>
        <taxon>Eukaryota</taxon>
        <taxon>Metazoa</taxon>
        <taxon>Ecdysozoa</taxon>
        <taxon>Arthropoda</taxon>
        <taxon>Hexapoda</taxon>
        <taxon>Insecta</taxon>
        <taxon>Pterygota</taxon>
        <taxon>Neoptera</taxon>
        <taxon>Endopterygota</taxon>
        <taxon>Coleoptera</taxon>
        <taxon>Polyphaga</taxon>
        <taxon>Cucujiformia</taxon>
        <taxon>Chrysomeloidea</taxon>
        <taxon>Cerambycidae</taxon>
        <taxon>Cerambycinae</taxon>
        <taxon>Callichromatini</taxon>
        <taxon>Aromia</taxon>
    </lineage>
</organism>
<evidence type="ECO:0000256" key="6">
    <source>
        <dbReference type="ARBA" id="ARBA00023157"/>
    </source>
</evidence>
<evidence type="ECO:0000256" key="2">
    <source>
        <dbReference type="ARBA" id="ARBA00007343"/>
    </source>
</evidence>
<feature type="domain" description="G-protein coupled receptors family 2 profile 2" evidence="12">
    <location>
        <begin position="359"/>
        <end position="511"/>
    </location>
</feature>
<feature type="transmembrane region" description="Helical" evidence="10">
    <location>
        <begin position="398"/>
        <end position="419"/>
    </location>
</feature>
<dbReference type="PANTHER" id="PTHR45930:SF4">
    <property type="entry name" value="ADHESION G PROTEIN-COUPLED RECEPTOR A3"/>
    <property type="match status" value="1"/>
</dbReference>
<dbReference type="InterPro" id="IPR058808">
    <property type="entry name" value="GAIN_ADGRA2/3"/>
</dbReference>
<dbReference type="InterPro" id="IPR000832">
    <property type="entry name" value="GPCR_2_secretin-like"/>
</dbReference>
<feature type="transmembrane region" description="Helical" evidence="10">
    <location>
        <begin position="431"/>
        <end position="451"/>
    </location>
</feature>
<dbReference type="Pfam" id="PF26588">
    <property type="entry name" value="GAIN_ADGRA3"/>
    <property type="match status" value="1"/>
</dbReference>
<evidence type="ECO:0008006" key="15">
    <source>
        <dbReference type="Google" id="ProtNLM"/>
    </source>
</evidence>
<evidence type="ECO:0000313" key="14">
    <source>
        <dbReference type="Proteomes" id="UP001162162"/>
    </source>
</evidence>
<comment type="caution">
    <text evidence="13">The sequence shown here is derived from an EMBL/GenBank/DDBJ whole genome shotgun (WGS) entry which is preliminary data.</text>
</comment>
<evidence type="ECO:0000256" key="4">
    <source>
        <dbReference type="ARBA" id="ARBA00022989"/>
    </source>
</evidence>
<dbReference type="PROSITE" id="PS50261">
    <property type="entry name" value="G_PROTEIN_RECEP_F2_4"/>
    <property type="match status" value="1"/>
</dbReference>
<dbReference type="PANTHER" id="PTHR45930">
    <property type="entry name" value="G-PROTEIN COUPLED RECEPTOR 124-LIKE PROTEIN"/>
    <property type="match status" value="1"/>
</dbReference>
<sequence>NLSDNSLKSFSPKVELIALQKFQKYSVKLISYPKCNSPGLFKGHLLRKLKIGDDIHCKSPAAGSGLPIVDLRPNENQDVMDLVYAVKTIENYIAYAPTEHIGAIGSILIDVTNNLLELPRFYLREADQDYGSCKKLVNVTETLATVSTSSILHKSNVAIEMFPVKKDGFPGMKCTWYVNPNNRRDSLFSCVSNNQQDVTGLKGKVTEASITIPENLFRQLQEEQQVVLTGKVYNILVAMYSTNKLFPIDEARTGKEDVTSSVVGVKLVDIVVRNLSDPVFVMLRTPSTSVYEVTPFTPVWWDPCLDNGTGGWSSDGCQFSHELQDHLVFSCDTFSYYGLLQDVAHLQNLQAGSAKFKLSHPAVYVGSFILFASLLIAVMTYLLCYATIQMPKKAKHSLVNTWIAIALLCFMYVFGIYQTEDMKVCQVVGMILHYFTLCSLLWMCVGVNCMYKRLSKNDVIGLQDDDLPSEQPVRKPILGLYLVGWGVGLIVCGLSAAINMNEYASPGHCFLRTGPAPKCAISNLDANGHLSEGTQATEHVDLDLLEPNFPNVDARSMRSISTKTASSEVEDPEHAPSAQLKAYVIFLFIYVTTWLSCAFATLKHNAEQNIFGTNSKVNNTNIHVEHIRKIQQKNPNIFSDSADDFESISHVPVENIMINAERLRKKELSKGKTKKKYNVPSKSLSERTDNNMRSVSQQCTLDYSSETISDSILDKTNFDNLISL</sequence>
<dbReference type="PROSITE" id="PS50221">
    <property type="entry name" value="GAIN_B"/>
    <property type="match status" value="1"/>
</dbReference>
<dbReference type="InterPro" id="IPR051963">
    <property type="entry name" value="Adhesion_GPCR_A"/>
</dbReference>
<dbReference type="EMBL" id="JAPWTK010001438">
    <property type="protein sequence ID" value="KAJ8932526.1"/>
    <property type="molecule type" value="Genomic_DNA"/>
</dbReference>
<keyword evidence="8" id="KW-0393">Immunoglobulin domain</keyword>
<keyword evidence="7" id="KW-0675">Receptor</keyword>
<evidence type="ECO:0000256" key="5">
    <source>
        <dbReference type="ARBA" id="ARBA00023136"/>
    </source>
</evidence>